<dbReference type="EMBL" id="CP116394">
    <property type="protein sequence ID" value="WCE46754.1"/>
    <property type="molecule type" value="Genomic_DNA"/>
</dbReference>
<gene>
    <name evidence="1" type="ORF">PIG85_03665</name>
</gene>
<evidence type="ECO:0000313" key="1">
    <source>
        <dbReference type="EMBL" id="WCE46754.1"/>
    </source>
</evidence>
<dbReference type="KEGG" id="wne:PIG85_03665"/>
<organism evidence="1 2">
    <name type="scientific">Winkia neuii subsp. anitrata</name>
    <dbReference type="NCBI Taxonomy" id="29318"/>
    <lineage>
        <taxon>Bacteria</taxon>
        <taxon>Bacillati</taxon>
        <taxon>Actinomycetota</taxon>
        <taxon>Actinomycetes</taxon>
        <taxon>Actinomycetales</taxon>
        <taxon>Actinomycetaceae</taxon>
        <taxon>Winkia</taxon>
    </lineage>
</organism>
<dbReference type="AlphaFoldDB" id="A0AB38XRF5"/>
<dbReference type="Gene3D" id="2.20.25.10">
    <property type="match status" value="1"/>
</dbReference>
<protein>
    <recommendedName>
        <fullName evidence="3">Trm112 family protein</fullName>
    </recommendedName>
</protein>
<evidence type="ECO:0000313" key="2">
    <source>
        <dbReference type="Proteomes" id="UP001211044"/>
    </source>
</evidence>
<accession>A0AB38XRF5</accession>
<dbReference type="Proteomes" id="UP001211044">
    <property type="component" value="Chromosome"/>
</dbReference>
<name>A0AB38XRF5_9ACTO</name>
<sequence>MRDWVKDILVSPSSGNKLEEQDGYLVDVTSGEAYPIRDEVPLLLTSEQNNVGGRQ</sequence>
<reference evidence="1" key="1">
    <citation type="submission" date="2023-01" db="EMBL/GenBank/DDBJ databases">
        <title>Comparative Genomic Analysis of the Clinically-Derived Winkia Strain NY0527 Provides Evidence into the Taxonomic Reassignment of Winkia neuii and Characterizes Their Virulence Traits.</title>
        <authorList>
            <person name="Cai X."/>
            <person name="Peng Y."/>
            <person name="Li M."/>
            <person name="Qiu Y."/>
            <person name="Wang Y."/>
            <person name="Xu L."/>
            <person name="Hou Q."/>
        </authorList>
    </citation>
    <scope>NUCLEOTIDE SEQUENCE</scope>
    <source>
        <strain evidence="1">NY0527</strain>
    </source>
</reference>
<evidence type="ECO:0008006" key="3">
    <source>
        <dbReference type="Google" id="ProtNLM"/>
    </source>
</evidence>
<dbReference type="SUPFAM" id="SSF158997">
    <property type="entry name" value="Trm112p-like"/>
    <property type="match status" value="1"/>
</dbReference>
<dbReference type="RefSeq" id="WP_146002935.1">
    <property type="nucleotide sequence ID" value="NZ_CP116394.1"/>
</dbReference>
<proteinExistence type="predicted"/>